<dbReference type="GO" id="GO:0006884">
    <property type="term" value="P:cell volume homeostasis"/>
    <property type="evidence" value="ECO:0007669"/>
    <property type="project" value="EnsemblFungi"/>
</dbReference>
<feature type="transmembrane region" description="Helical" evidence="5">
    <location>
        <begin position="289"/>
        <end position="308"/>
    </location>
</feature>
<dbReference type="RefSeq" id="XP_013025237.1">
    <property type="nucleotide sequence ID" value="XM_013169783.1"/>
</dbReference>
<evidence type="ECO:0000313" key="8">
    <source>
        <dbReference type="Proteomes" id="UP000015464"/>
    </source>
</evidence>
<keyword evidence="3 5" id="KW-0472">Membrane</keyword>
<dbReference type="OMA" id="MFMCALM"/>
<dbReference type="InterPro" id="IPR002048">
    <property type="entry name" value="EF_hand_dom"/>
</dbReference>
<reference evidence="7 8" key="1">
    <citation type="journal article" date="2011" name="Science">
        <title>Comparative functional genomics of the fission yeasts.</title>
        <authorList>
            <person name="Rhind N."/>
            <person name="Chen Z."/>
            <person name="Yassour M."/>
            <person name="Thompson D.A."/>
            <person name="Haas B.J."/>
            <person name="Habib N."/>
            <person name="Wapinski I."/>
            <person name="Roy S."/>
            <person name="Lin M.F."/>
            <person name="Heiman D.I."/>
            <person name="Young S.K."/>
            <person name="Furuya K."/>
            <person name="Guo Y."/>
            <person name="Pidoux A."/>
            <person name="Chen H.M."/>
            <person name="Robbertse B."/>
            <person name="Goldberg J.M."/>
            <person name="Aoki K."/>
            <person name="Bayne E.H."/>
            <person name="Berlin A.M."/>
            <person name="Desjardins C.A."/>
            <person name="Dobbs E."/>
            <person name="Dukaj L."/>
            <person name="Fan L."/>
            <person name="FitzGerald M.G."/>
            <person name="French C."/>
            <person name="Gujja S."/>
            <person name="Hansen K."/>
            <person name="Keifenheim D."/>
            <person name="Levin J.Z."/>
            <person name="Mosher R.A."/>
            <person name="Mueller C.A."/>
            <person name="Pfiffner J."/>
            <person name="Priest M."/>
            <person name="Russ C."/>
            <person name="Smialowska A."/>
            <person name="Swoboda P."/>
            <person name="Sykes S.M."/>
            <person name="Vaughn M."/>
            <person name="Vengrova S."/>
            <person name="Yoder R."/>
            <person name="Zeng Q."/>
            <person name="Allshire R."/>
            <person name="Baulcombe D."/>
            <person name="Birren B.W."/>
            <person name="Brown W."/>
            <person name="Ekwall K."/>
            <person name="Kellis M."/>
            <person name="Leatherwood J."/>
            <person name="Levin H."/>
            <person name="Margalit H."/>
            <person name="Martienssen R."/>
            <person name="Nieduszynski C.A."/>
            <person name="Spatafora J.W."/>
            <person name="Friedman N."/>
            <person name="Dalgaard J.Z."/>
            <person name="Baumann P."/>
            <person name="Niki H."/>
            <person name="Regev A."/>
            <person name="Nusbaum C."/>
        </authorList>
    </citation>
    <scope>NUCLEOTIDE SEQUENCE [LARGE SCALE GENOMIC DNA]</scope>
    <source>
        <strain evidence="8">OY26 / ATCC MYA-4695 / CBS 11777 / NBRC 106824 / NRRL Y48691</strain>
    </source>
</reference>
<protein>
    <recommendedName>
        <fullName evidence="3">Mechanosensitive ion channel protein</fullName>
    </recommendedName>
</protein>
<evidence type="ECO:0000256" key="4">
    <source>
        <dbReference type="SAM" id="MobiDB-lite"/>
    </source>
</evidence>
<feature type="compositionally biased region" description="Basic and acidic residues" evidence="4">
    <location>
        <begin position="892"/>
        <end position="901"/>
    </location>
</feature>
<feature type="compositionally biased region" description="Basic and acidic residues" evidence="4">
    <location>
        <begin position="824"/>
        <end position="833"/>
    </location>
</feature>
<dbReference type="PANTHER" id="PTHR31323:SF15">
    <property type="entry name" value="MECHANOSENSITIVE ION CHANNEL PROTEIN MSY1"/>
    <property type="match status" value="1"/>
</dbReference>
<dbReference type="Gene3D" id="1.10.238.10">
    <property type="entry name" value="EF-hand"/>
    <property type="match status" value="1"/>
</dbReference>
<feature type="compositionally biased region" description="Polar residues" evidence="4">
    <location>
        <begin position="982"/>
        <end position="992"/>
    </location>
</feature>
<comment type="subcellular location">
    <subcellularLocation>
        <location evidence="1">Endomembrane system</location>
        <topology evidence="1">Multi-pass membrane protein</topology>
    </subcellularLocation>
    <subcellularLocation>
        <location evidence="3">Endoplasmic reticulum membrane</location>
    </subcellularLocation>
</comment>
<feature type="transmembrane region" description="Helical" evidence="5">
    <location>
        <begin position="610"/>
        <end position="635"/>
    </location>
</feature>
<dbReference type="GO" id="GO:0015275">
    <property type="term" value="F:stretch-activated, monoatomic cation-selective, calcium channel activity"/>
    <property type="evidence" value="ECO:0007669"/>
    <property type="project" value="EnsemblFungi"/>
</dbReference>
<feature type="transmembrane region" description="Helical" evidence="5">
    <location>
        <begin position="195"/>
        <end position="216"/>
    </location>
</feature>
<dbReference type="AlphaFoldDB" id="S9VUR0"/>
<comment type="similarity">
    <text evidence="2 3">Belongs to the MscS (TC 1.A.23) family.</text>
</comment>
<dbReference type="EMBL" id="KE546994">
    <property type="protein sequence ID" value="EPY49899.1"/>
    <property type="molecule type" value="Genomic_DNA"/>
</dbReference>
<feature type="compositionally biased region" description="Basic and acidic residues" evidence="4">
    <location>
        <begin position="912"/>
        <end position="923"/>
    </location>
</feature>
<dbReference type="InterPro" id="IPR058650">
    <property type="entry name" value="Msy1/2-like"/>
</dbReference>
<feature type="compositionally biased region" description="Basic and acidic residues" evidence="4">
    <location>
        <begin position="141"/>
        <end position="155"/>
    </location>
</feature>
<dbReference type="PIRSF" id="PIRSF017209">
    <property type="entry name" value="Memb_At2g17000_prd"/>
    <property type="match status" value="1"/>
</dbReference>
<feature type="compositionally biased region" description="Polar residues" evidence="4">
    <location>
        <begin position="844"/>
        <end position="859"/>
    </location>
</feature>
<dbReference type="GeneID" id="25037686"/>
<gene>
    <name evidence="7" type="ORF">SPOG_03369</name>
</gene>
<accession>S9VUR0</accession>
<sequence>MSTPSNNQGAAKNGHEPHHSDELSLPEYTNQDPNPQYLPEQQTIEEDVPPTQHELESELERLHPDESPSSTPARNSRPASTAYSTASTASHMSIEDENQILNAEMSVRSQSLRRRSTGRSIRSSTRRSKRSVSRKSSKSKKSTDNEQEKSPVDDEHRQLDNFGLVEFSTEAPISAPEHPITIFGRMFKVVQNQSFFIRSMIYILPIGVLLLIPIFVGRFYHHDTGEEYGNQTRWLHIGGVQLMWMGIWWEIIWLTLWAGRFAAKLLPFIFAFFVSFVSNNVTKWKCMAVALEFPLTLFLWMMACYVSFLPIMTRHHVGDGGVLDAQKTSKGKRTQLDWEKSANNVLISLFICSIMNLIEKVLMQLIAMSLHRRQYESRILFNKFAINELARLYEYARTRSFDFNDAIHRAKKTGVFNFAEKDRGGKTVNTAARVAQNALNQTTYRAMGAFNFAHDMINKVAGEIANREIQGSTSPRNVVQHLLRTTRGCQSLARCLFQALVKTGNVDIVFDDFVPVYTNEIGEVEEEKLNACYNIFDRDLNGDITCEEIELAIVEIGKERKIISASLRDLNVSIGKLDAICMFFVALITLFIFLYLIARNFSGVLTSAGTWLLGLSWLFSSSAVELLNSIIFVFVKHPYDVGDRISVLINGVVTPAIVKEVAIMSSEFRLLTGEIIQAPNNLLNTLWITNMRRSDGISDPITVSLKFGTTLQQIEALRVKLIDFLKEEKRDYKPDLLTEVTDFPNLYSMSLLVVFFHKYNFQDEILRMRRRNMFMCALMTYLQELDIVSPINNSPGKTKESPMFINVGGGNVGGSTNPFGSNPFDKKFDKRPSDGPQGILRNPSIGQPFQEGSWSSTNVADVERQPSKKRVDFSLGTGHIVSAMDEVADIGRTDNNRERLPDVVIESAGTEAMRREAELRREQEDEEEEEEEEENDESEKSSRRSGRLSLSSHGNRNSGQASAHTSPALRNIAVDDMRTSLIDRSTTRSAHI</sequence>
<dbReference type="eggNOG" id="KOG4629">
    <property type="taxonomic scope" value="Eukaryota"/>
</dbReference>
<keyword evidence="3" id="KW-0256">Endoplasmic reticulum</keyword>
<feature type="compositionally biased region" description="Low complexity" evidence="4">
    <location>
        <begin position="79"/>
        <end position="90"/>
    </location>
</feature>
<dbReference type="GO" id="GO:0006874">
    <property type="term" value="P:intracellular calcium ion homeostasis"/>
    <property type="evidence" value="ECO:0007669"/>
    <property type="project" value="EnsemblFungi"/>
</dbReference>
<feature type="region of interest" description="Disordered" evidence="4">
    <location>
        <begin position="892"/>
        <end position="992"/>
    </location>
</feature>
<evidence type="ECO:0000256" key="3">
    <source>
        <dbReference type="PIRNR" id="PIRNR017209"/>
    </source>
</evidence>
<keyword evidence="5" id="KW-1133">Transmembrane helix</keyword>
<evidence type="ECO:0000256" key="5">
    <source>
        <dbReference type="SAM" id="Phobius"/>
    </source>
</evidence>
<dbReference type="GO" id="GO:0005509">
    <property type="term" value="F:calcium ion binding"/>
    <property type="evidence" value="ECO:0007669"/>
    <property type="project" value="InterPro"/>
</dbReference>
<keyword evidence="5" id="KW-0812">Transmembrane</keyword>
<dbReference type="SUPFAM" id="SSF47473">
    <property type="entry name" value="EF-hand"/>
    <property type="match status" value="1"/>
</dbReference>
<dbReference type="PROSITE" id="PS50222">
    <property type="entry name" value="EF_HAND_2"/>
    <property type="match status" value="1"/>
</dbReference>
<feature type="compositionally biased region" description="Basic residues" evidence="4">
    <location>
        <begin position="124"/>
        <end position="140"/>
    </location>
</feature>
<dbReference type="GO" id="GO:0005789">
    <property type="term" value="C:endoplasmic reticulum membrane"/>
    <property type="evidence" value="ECO:0007669"/>
    <property type="project" value="UniProtKB-SubCell"/>
</dbReference>
<feature type="compositionally biased region" description="Polar residues" evidence="4">
    <location>
        <begin position="1"/>
        <end position="10"/>
    </location>
</feature>
<proteinExistence type="inferred from homology"/>
<dbReference type="OrthoDB" id="544685at2759"/>
<organism evidence="7 8">
    <name type="scientific">Schizosaccharomyces cryophilus (strain OY26 / ATCC MYA-4695 / CBS 11777 / NBRC 106824 / NRRL Y48691)</name>
    <name type="common">Fission yeast</name>
    <dbReference type="NCBI Taxonomy" id="653667"/>
    <lineage>
        <taxon>Eukaryota</taxon>
        <taxon>Fungi</taxon>
        <taxon>Dikarya</taxon>
        <taxon>Ascomycota</taxon>
        <taxon>Taphrinomycotina</taxon>
        <taxon>Schizosaccharomycetes</taxon>
        <taxon>Schizosaccharomycetales</taxon>
        <taxon>Schizosaccharomycetaceae</taxon>
        <taxon>Schizosaccharomyces</taxon>
    </lineage>
</organism>
<dbReference type="Pfam" id="PF00924">
    <property type="entry name" value="MS_channel_2nd"/>
    <property type="match status" value="1"/>
</dbReference>
<feature type="compositionally biased region" description="Polar residues" evidence="4">
    <location>
        <begin position="953"/>
        <end position="965"/>
    </location>
</feature>
<evidence type="ECO:0000256" key="2">
    <source>
        <dbReference type="ARBA" id="ARBA00008017"/>
    </source>
</evidence>
<dbReference type="PANTHER" id="PTHR31323">
    <property type="entry name" value="MECHANOSENSITIVE ION CHANNEL PROTEIN MSY2"/>
    <property type="match status" value="1"/>
</dbReference>
<feature type="domain" description="EF-hand" evidence="6">
    <location>
        <begin position="524"/>
        <end position="559"/>
    </location>
</feature>
<dbReference type="InterPro" id="IPR016688">
    <property type="entry name" value="MscS-like_plants/fungi"/>
</dbReference>
<dbReference type="Pfam" id="PF25886">
    <property type="entry name" value="Msy1"/>
    <property type="match status" value="1"/>
</dbReference>
<keyword evidence="8" id="KW-1185">Reference proteome</keyword>
<dbReference type="HOGENOM" id="CLU_010480_1_0_1"/>
<dbReference type="InterPro" id="IPR006685">
    <property type="entry name" value="MscS_channel_2nd"/>
</dbReference>
<feature type="region of interest" description="Disordered" evidence="4">
    <location>
        <begin position="815"/>
        <end position="866"/>
    </location>
</feature>
<evidence type="ECO:0000256" key="1">
    <source>
        <dbReference type="ARBA" id="ARBA00004127"/>
    </source>
</evidence>
<dbReference type="InterPro" id="IPR011992">
    <property type="entry name" value="EF-hand-dom_pair"/>
</dbReference>
<feature type="transmembrane region" description="Helical" evidence="5">
    <location>
        <begin position="251"/>
        <end position="277"/>
    </location>
</feature>
<feature type="compositionally biased region" description="Basic and acidic residues" evidence="4">
    <location>
        <begin position="53"/>
        <end position="66"/>
    </location>
</feature>
<dbReference type="GO" id="GO:0097038">
    <property type="term" value="C:perinuclear endoplasmic reticulum"/>
    <property type="evidence" value="ECO:0007669"/>
    <property type="project" value="EnsemblFungi"/>
</dbReference>
<feature type="region of interest" description="Disordered" evidence="4">
    <location>
        <begin position="1"/>
        <end position="155"/>
    </location>
</feature>
<feature type="compositionally biased region" description="Basic and acidic residues" evidence="4">
    <location>
        <begin position="13"/>
        <end position="22"/>
    </location>
</feature>
<evidence type="ECO:0000259" key="6">
    <source>
        <dbReference type="PROSITE" id="PS50222"/>
    </source>
</evidence>
<dbReference type="STRING" id="653667.S9VUR0"/>
<feature type="transmembrane region" description="Helical" evidence="5">
    <location>
        <begin position="577"/>
        <end position="598"/>
    </location>
</feature>
<evidence type="ECO:0000313" key="7">
    <source>
        <dbReference type="EMBL" id="EPY49899.1"/>
    </source>
</evidence>
<dbReference type="Proteomes" id="UP000015464">
    <property type="component" value="Unassembled WGS sequence"/>
</dbReference>
<feature type="compositionally biased region" description="Acidic residues" evidence="4">
    <location>
        <begin position="924"/>
        <end position="937"/>
    </location>
</feature>
<name>S9VUR0_SCHCR</name>
<feature type="compositionally biased region" description="Polar residues" evidence="4">
    <location>
        <begin position="27"/>
        <end position="42"/>
    </location>
</feature>
<feature type="compositionally biased region" description="Polar residues" evidence="4">
    <location>
        <begin position="67"/>
        <end position="78"/>
    </location>
</feature>